<organism evidence="4 5">
    <name type="scientific">Actinia tenebrosa</name>
    <name type="common">Australian red waratah sea anemone</name>
    <dbReference type="NCBI Taxonomy" id="6105"/>
    <lineage>
        <taxon>Eukaryota</taxon>
        <taxon>Metazoa</taxon>
        <taxon>Cnidaria</taxon>
        <taxon>Anthozoa</taxon>
        <taxon>Hexacorallia</taxon>
        <taxon>Actiniaria</taxon>
        <taxon>Actiniidae</taxon>
        <taxon>Actinia</taxon>
    </lineage>
</organism>
<dbReference type="GO" id="GO:0003676">
    <property type="term" value="F:nucleic acid binding"/>
    <property type="evidence" value="ECO:0007669"/>
    <property type="project" value="UniProtKB-UniRule"/>
</dbReference>
<dbReference type="PROSITE" id="PS50174">
    <property type="entry name" value="G_PATCH"/>
    <property type="match status" value="1"/>
</dbReference>
<evidence type="ECO:0000259" key="2">
    <source>
        <dbReference type="PROSITE" id="PS50174"/>
    </source>
</evidence>
<dbReference type="PROSITE" id="PS51061">
    <property type="entry name" value="R3H"/>
    <property type="match status" value="1"/>
</dbReference>
<dbReference type="Gene3D" id="3.30.1370.50">
    <property type="entry name" value="R3H-like domain"/>
    <property type="match status" value="1"/>
</dbReference>
<gene>
    <name evidence="5" type="primary">LOC116286553</name>
</gene>
<feature type="compositionally biased region" description="Polar residues" evidence="1">
    <location>
        <begin position="146"/>
        <end position="168"/>
    </location>
</feature>
<sequence length="516" mass="57676">MDELVTDLTLALERTDDPQSSNSDTTIGTKDSPSSTPIRKQIKKRRGRKRRSEFPLSKDLAMLSEESNDSVEEALKDYIENITMYQSDSDNDGVLESCKRLSMYHRLSSKMDPYPLPERQEGDQLNSSVIGLSKKRSKRNKKMKRTAQQSSSGTLQHSQEFSLNGKTTKGTHSRRSLKRKLSNRVCGNACGETWTRKSKYEEGILYENDNGGRSSDLMSADIMQSRHPRHLNFTALSVEDTPVTATCTWDQNGPQDDVMAGSDSDTSSGNESEGFFTNDEGRLGDDEGEESTFEQDPCVNVIPWWENDNQSIDEDEKFQHIVEGVISEYGIQAEASKQAGGFQARLNSLKSMCETNNKFLVEAKRKINKFLHDPSKIELSISLNNRNEREQIHHLASLYALHCRTENSAHRGHAILLKTRNTCKPDKDAVNSFFGKDGKRKGLQMSEVKRARRIATEGPVGQFASAIPESNIGNQMLRSMGWVPGTGLGPDKSGIVNPINATLRPRKLGLGHAWPS</sequence>
<feature type="region of interest" description="Disordered" evidence="1">
    <location>
        <begin position="249"/>
        <end position="293"/>
    </location>
</feature>
<evidence type="ECO:0000259" key="3">
    <source>
        <dbReference type="PROSITE" id="PS51061"/>
    </source>
</evidence>
<feature type="region of interest" description="Disordered" evidence="1">
    <location>
        <begin position="1"/>
        <end position="55"/>
    </location>
</feature>
<dbReference type="PANTHER" id="PTHR14195">
    <property type="entry name" value="G PATCH DOMAIN CONTAINING PROTEIN 2"/>
    <property type="match status" value="1"/>
</dbReference>
<dbReference type="AlphaFoldDB" id="A0A6P8H8A3"/>
<dbReference type="KEGG" id="aten:116286553"/>
<dbReference type="SMART" id="SM00443">
    <property type="entry name" value="G_patch"/>
    <property type="match status" value="1"/>
</dbReference>
<dbReference type="OrthoDB" id="6095487at2759"/>
<dbReference type="InterPro" id="IPR001374">
    <property type="entry name" value="R3H_dom"/>
</dbReference>
<evidence type="ECO:0000313" key="5">
    <source>
        <dbReference type="RefSeq" id="XP_031548972.1"/>
    </source>
</evidence>
<feature type="domain" description="G-patch" evidence="2">
    <location>
        <begin position="469"/>
        <end position="515"/>
    </location>
</feature>
<dbReference type="GeneID" id="116286553"/>
<feature type="compositionally biased region" description="Polar residues" evidence="1">
    <location>
        <begin position="18"/>
        <end position="38"/>
    </location>
</feature>
<proteinExistence type="predicted"/>
<dbReference type="InterPro" id="IPR036867">
    <property type="entry name" value="R3H_dom_sf"/>
</dbReference>
<feature type="region of interest" description="Disordered" evidence="1">
    <location>
        <begin position="111"/>
        <end position="181"/>
    </location>
</feature>
<dbReference type="SUPFAM" id="SSF82708">
    <property type="entry name" value="R3H domain"/>
    <property type="match status" value="1"/>
</dbReference>
<evidence type="ECO:0000256" key="1">
    <source>
        <dbReference type="SAM" id="MobiDB-lite"/>
    </source>
</evidence>
<evidence type="ECO:0000313" key="4">
    <source>
        <dbReference type="Proteomes" id="UP000515163"/>
    </source>
</evidence>
<feature type="compositionally biased region" description="Basic residues" evidence="1">
    <location>
        <begin position="169"/>
        <end position="181"/>
    </location>
</feature>
<accession>A0A6P8H8A3</accession>
<feature type="domain" description="R3H" evidence="3">
    <location>
        <begin position="357"/>
        <end position="420"/>
    </location>
</feature>
<dbReference type="Proteomes" id="UP000515163">
    <property type="component" value="Unplaced"/>
</dbReference>
<feature type="compositionally biased region" description="Basic residues" evidence="1">
    <location>
        <begin position="133"/>
        <end position="145"/>
    </location>
</feature>
<dbReference type="InterPro" id="IPR000467">
    <property type="entry name" value="G_patch_dom"/>
</dbReference>
<name>A0A6P8H8A3_ACTTE</name>
<dbReference type="RefSeq" id="XP_031548972.1">
    <property type="nucleotide sequence ID" value="XM_031693112.1"/>
</dbReference>
<dbReference type="InterPro" id="IPR051189">
    <property type="entry name" value="Splicing_assoc_domain"/>
</dbReference>
<dbReference type="InParanoid" id="A0A6P8H8A3"/>
<dbReference type="FunCoup" id="A0A6P8H8A3">
    <property type="interactions" value="2445"/>
</dbReference>
<feature type="compositionally biased region" description="Basic residues" evidence="1">
    <location>
        <begin position="40"/>
        <end position="51"/>
    </location>
</feature>
<keyword evidence="4" id="KW-1185">Reference proteome</keyword>
<protein>
    <submittedName>
        <fullName evidence="5">G patch domain-containing protein 2-like</fullName>
    </submittedName>
</protein>
<reference evidence="5" key="1">
    <citation type="submission" date="2025-08" db="UniProtKB">
        <authorList>
            <consortium name="RefSeq"/>
        </authorList>
    </citation>
    <scope>IDENTIFICATION</scope>
    <source>
        <tissue evidence="5">Tentacle</tissue>
    </source>
</reference>
<dbReference type="Pfam" id="PF01585">
    <property type="entry name" value="G-patch"/>
    <property type="match status" value="1"/>
</dbReference>